<sequence length="1412" mass="156735">MGYGLKGSLVHRPQHAEVQEQMSVLLSAEDCSAKFSSRSKVLMLWEILRPNVYSSYVLDRSLDNVVYDWKVACSCQKFLYDMREDPLGLIHTADRVVEDEVRYVRDLLQRLELQTMSRPSTPPAEKPEKKSDVHQFHVALFLDDYQINFCLLPSLNYVIHGEVARMSVMSSKDSGVEVDFDIKSNYHVFQSMEEGKPQTVSEVHVPPINGRILGRLSPDLIWLKADVTVELIRLQASALRSLLNVVNRPEISHFVSDFKESVEELHLHFEDVLVREDPTPRSSDSSKSREILYNIQLTMAGMGIHARAPGLRSKEYSADMDFSFGAMQMRLDNASGQRYPSGYPEFHINVSQIALELRRQEKSQVRPYGSLVLDAGIVGTSRLNERNEIVRAYHLTSKSLDVELFAETASLVIDIAAHLQERIKTLDLSEDMKRFRKLGRLARPRNKGLMTQVPEFKITDESEPQSQALFNAMYSVELANIQASWIMDGPCAKSGYQPEDLVFSIRYVTLSTTRENAAKLRIQDMQLQMTPKHEDKRKRSLNSALMPEIVFNVAYLSTKEDLRLAFQAAGKSLDIRATTEFILPASLLQNSIASASEKLREANAIWATSPSQSNSGNGKGLFGNKRLSSLLVDVDFAGAIVSLLGRQLDDQQTLLAATVRGSRPAEGKYGQYVQGDSATTASLRAPGVALKVQYGDSGTEDPTLNAELRVSPSSNTLYPTVVPLIKQISASVKEVVGEQDEPRPSSSSKLQPQKMVQDNSLDATNPETILGRCKLNIGLRICKQEFSLSCQPIARVAATARFDDIYVTVNTVQSAEQRRFFAILIAFNDLQASVKHVYSNESTASFEVKSIVVSLMNSKHVSTSSGISAILKVSPMKIMVNAKQVQDFLLFREIWVPSGDEATFTATSPSPSAESQALIVQRYQQVASAGAFPWNTAIAIDELDIQLDLGQTLGKAEFTIKDLWVSSKKTSDWEQNLCAGFDTMAIESRGRMSGSVELRKLKVRTFIKWPDETPTSGRTPLIQASVAFDELQANASFEYQPFLVADIAAFAFLMYNVRSSTQPSQDQLVSILEGDKVQVFCTTLTASQSLALFQTWQRLVQDKYAAYEASLKEIERYLRRKSSVISSSTNAPPIVTSKKDESSAKAPISLHTDVVVTIQAINVGAFPSTFFDNQILKMEALDAQARFAVSLEDDKIHSALGLTLGELRVALSSISRPSAVELAELSVDEVAARATGSRGGTILKVPRVVASMETWQTMASNEIEYIFKSAFEGKVDVGWNYSRISFIRGMWTSHSRALASRLGKPLPPSAVRITGGPKAEHEGDEQHADAGEGEQQKITAVVNVPQSKYVYRPLEPPLIETPQLRDMGEATPPLEWIGLHRDKLPNITHQIIIVTLLEVAKEVEDAYSKILG</sequence>
<feature type="compositionally biased region" description="Basic and acidic residues" evidence="1">
    <location>
        <begin position="1318"/>
        <end position="1330"/>
    </location>
</feature>
<dbReference type="InterPro" id="IPR029636">
    <property type="entry name" value="Csf1"/>
</dbReference>
<dbReference type="PANTHER" id="PTHR32085">
    <property type="entry name" value="PROTEIN CSF1"/>
    <property type="match status" value="1"/>
</dbReference>
<dbReference type="RefSeq" id="XP_013325277.1">
    <property type="nucleotide sequence ID" value="XM_013469823.1"/>
</dbReference>
<accession>A0A0F4YKN6</accession>
<dbReference type="GO" id="GO:0016020">
    <property type="term" value="C:membrane"/>
    <property type="evidence" value="ECO:0007669"/>
    <property type="project" value="InterPro"/>
</dbReference>
<reference evidence="3 4" key="1">
    <citation type="submission" date="2015-04" db="EMBL/GenBank/DDBJ databases">
        <authorList>
            <person name="Heijne W.H."/>
            <person name="Fedorova N.D."/>
            <person name="Nierman W.C."/>
            <person name="Vollebregt A.W."/>
            <person name="Zhao Z."/>
            <person name="Wu L."/>
            <person name="Kumar M."/>
            <person name="Stam H."/>
            <person name="van den Berg M.A."/>
            <person name="Pel H.J."/>
        </authorList>
    </citation>
    <scope>NUCLEOTIDE SEQUENCE [LARGE SCALE GENOMIC DNA]</scope>
    <source>
        <strain evidence="3 4">CBS 393.64</strain>
    </source>
</reference>
<dbReference type="InterPro" id="IPR056779">
    <property type="entry name" value="Csf1_C"/>
</dbReference>
<dbReference type="PANTHER" id="PTHR32085:SF3">
    <property type="entry name" value="PROTEIN CSF1"/>
    <property type="match status" value="1"/>
</dbReference>
<dbReference type="GeneID" id="25319658"/>
<name>A0A0F4YKN6_RASE3</name>
<dbReference type="GO" id="GO:0006113">
    <property type="term" value="P:fermentation"/>
    <property type="evidence" value="ECO:0007669"/>
    <property type="project" value="InterPro"/>
</dbReference>
<dbReference type="Pfam" id="PF25038">
    <property type="entry name" value="Csf1_C"/>
    <property type="match status" value="1"/>
</dbReference>
<evidence type="ECO:0000259" key="2">
    <source>
        <dbReference type="Pfam" id="PF25038"/>
    </source>
</evidence>
<organism evidence="3 4">
    <name type="scientific">Rasamsonia emersonii (strain ATCC 16479 / CBS 393.64 / IMI 116815)</name>
    <dbReference type="NCBI Taxonomy" id="1408163"/>
    <lineage>
        <taxon>Eukaryota</taxon>
        <taxon>Fungi</taxon>
        <taxon>Dikarya</taxon>
        <taxon>Ascomycota</taxon>
        <taxon>Pezizomycotina</taxon>
        <taxon>Eurotiomycetes</taxon>
        <taxon>Eurotiomycetidae</taxon>
        <taxon>Eurotiales</taxon>
        <taxon>Trichocomaceae</taxon>
        <taxon>Rasamsonia</taxon>
    </lineage>
</organism>
<gene>
    <name evidence="3" type="ORF">T310_7385</name>
</gene>
<evidence type="ECO:0000313" key="4">
    <source>
        <dbReference type="Proteomes" id="UP000053958"/>
    </source>
</evidence>
<feature type="region of interest" description="Disordered" evidence="1">
    <location>
        <begin position="1309"/>
        <end position="1336"/>
    </location>
</feature>
<dbReference type="Proteomes" id="UP000053958">
    <property type="component" value="Unassembled WGS sequence"/>
</dbReference>
<dbReference type="STRING" id="1408163.A0A0F4YKN6"/>
<keyword evidence="4" id="KW-1185">Reference proteome</keyword>
<dbReference type="OrthoDB" id="10051416at2759"/>
<dbReference type="EMBL" id="LASV01000431">
    <property type="protein sequence ID" value="KKA18665.1"/>
    <property type="molecule type" value="Genomic_DNA"/>
</dbReference>
<feature type="domain" description="Csf1 C-terminal region" evidence="2">
    <location>
        <begin position="673"/>
        <end position="1412"/>
    </location>
</feature>
<proteinExistence type="predicted"/>
<feature type="compositionally biased region" description="Polar residues" evidence="1">
    <location>
        <begin position="744"/>
        <end position="762"/>
    </location>
</feature>
<comment type="caution">
    <text evidence="3">The sequence shown here is derived from an EMBL/GenBank/DDBJ whole genome shotgun (WGS) entry which is preliminary data.</text>
</comment>
<evidence type="ECO:0000256" key="1">
    <source>
        <dbReference type="SAM" id="MobiDB-lite"/>
    </source>
</evidence>
<feature type="region of interest" description="Disordered" evidence="1">
    <location>
        <begin position="735"/>
        <end position="762"/>
    </location>
</feature>
<protein>
    <submittedName>
        <fullName evidence="3">Fermentation associated protein</fullName>
    </submittedName>
</protein>
<evidence type="ECO:0000313" key="3">
    <source>
        <dbReference type="EMBL" id="KKA18665.1"/>
    </source>
</evidence>